<dbReference type="InterPro" id="IPR017438">
    <property type="entry name" value="ATP-NAD_kinase_N"/>
</dbReference>
<keyword evidence="2" id="KW-0418">Kinase</keyword>
<sequence>MEQVSETMAQAAAPERARAIGSGAKALVFFNEKAGSVTAADREKLVAALATADIGQVAMIDAEKISRKLFARAKEFDVIIVLGGDGTARAAAELAPRNGPPLILLPGGTLNILPRALYGELPWPEALAAALEHGVIKKLPVGRANDEPFYVAALFGGTTQLVHVREAVREGKPLTAWRRLRIAFKRSFTRDLRARTGRGAMQKMEAIGVLLPSFSGGIEADDLEWVRLDARHLLDFARVSIRALTTSWRNDSAIEISRCKSGDIDAKLGYIHATLDGEPRRFYSRVHIKYDPNGPRVLALEPEAA</sequence>
<accession>A0A6I6MU50</accession>
<reference evidence="3" key="1">
    <citation type="submission" date="2019-12" db="EMBL/GenBank/DDBJ databases">
        <title>Complete genome of Terracaulis silvestris 0127_4.</title>
        <authorList>
            <person name="Vieira S."/>
            <person name="Riedel T."/>
            <person name="Sproer C."/>
            <person name="Pascual J."/>
            <person name="Boedeker C."/>
            <person name="Overmann J."/>
        </authorList>
    </citation>
    <scope>NUCLEOTIDE SEQUENCE [LARGE SCALE GENOMIC DNA]</scope>
    <source>
        <strain evidence="3">0127_4</strain>
    </source>
</reference>
<dbReference type="InterPro" id="IPR001206">
    <property type="entry name" value="Diacylglycerol_kinase_cat_dom"/>
</dbReference>
<evidence type="ECO:0000313" key="3">
    <source>
        <dbReference type="Proteomes" id="UP000431269"/>
    </source>
</evidence>
<dbReference type="EMBL" id="CP047045">
    <property type="protein sequence ID" value="QGZ95182.1"/>
    <property type="molecule type" value="Genomic_DNA"/>
</dbReference>
<dbReference type="InterPro" id="IPR016064">
    <property type="entry name" value="NAD/diacylglycerol_kinase_sf"/>
</dbReference>
<gene>
    <name evidence="2" type="ORF">DSM104635_02026</name>
</gene>
<organism evidence="2 3">
    <name type="scientific">Terricaulis silvestris</name>
    <dbReference type="NCBI Taxonomy" id="2686094"/>
    <lineage>
        <taxon>Bacteria</taxon>
        <taxon>Pseudomonadati</taxon>
        <taxon>Pseudomonadota</taxon>
        <taxon>Alphaproteobacteria</taxon>
        <taxon>Caulobacterales</taxon>
        <taxon>Caulobacteraceae</taxon>
        <taxon>Terricaulis</taxon>
    </lineage>
</organism>
<name>A0A6I6MU50_9CAUL</name>
<protein>
    <submittedName>
        <fullName evidence="2">Putative lipid kinase</fullName>
    </submittedName>
</protein>
<dbReference type="RefSeq" id="WP_158766064.1">
    <property type="nucleotide sequence ID" value="NZ_CP047045.1"/>
</dbReference>
<dbReference type="Proteomes" id="UP000431269">
    <property type="component" value="Chromosome"/>
</dbReference>
<dbReference type="GO" id="GO:0016301">
    <property type="term" value="F:kinase activity"/>
    <property type="evidence" value="ECO:0007669"/>
    <property type="project" value="UniProtKB-KW"/>
</dbReference>
<evidence type="ECO:0000313" key="2">
    <source>
        <dbReference type="EMBL" id="QGZ95182.1"/>
    </source>
</evidence>
<keyword evidence="2" id="KW-0808">Transferase</keyword>
<dbReference type="SUPFAM" id="SSF111331">
    <property type="entry name" value="NAD kinase/diacylglycerol kinase-like"/>
    <property type="match status" value="1"/>
</dbReference>
<dbReference type="AlphaFoldDB" id="A0A6I6MU50"/>
<evidence type="ECO:0000259" key="1">
    <source>
        <dbReference type="PROSITE" id="PS50146"/>
    </source>
</evidence>
<dbReference type="PROSITE" id="PS50146">
    <property type="entry name" value="DAGK"/>
    <property type="match status" value="1"/>
</dbReference>
<dbReference type="KEGG" id="tsv:DSM104635_02026"/>
<feature type="domain" description="DAGKc" evidence="1">
    <location>
        <begin position="61"/>
        <end position="148"/>
    </location>
</feature>
<keyword evidence="3" id="KW-1185">Reference proteome</keyword>
<dbReference type="Pfam" id="PF00781">
    <property type="entry name" value="DAGK_cat"/>
    <property type="match status" value="1"/>
</dbReference>
<proteinExistence type="predicted"/>
<dbReference type="Gene3D" id="3.40.50.10330">
    <property type="entry name" value="Probable inorganic polyphosphate/atp-NAD kinase, domain 1"/>
    <property type="match status" value="1"/>
</dbReference>